<feature type="repeat" description="ANK" evidence="3">
    <location>
        <begin position="234"/>
        <end position="262"/>
    </location>
</feature>
<organism evidence="5 6">
    <name type="scientific">Lacipirellula limnantheis</name>
    <dbReference type="NCBI Taxonomy" id="2528024"/>
    <lineage>
        <taxon>Bacteria</taxon>
        <taxon>Pseudomonadati</taxon>
        <taxon>Planctomycetota</taxon>
        <taxon>Planctomycetia</taxon>
        <taxon>Pirellulales</taxon>
        <taxon>Lacipirellulaceae</taxon>
        <taxon>Lacipirellula</taxon>
    </lineage>
</organism>
<dbReference type="Proteomes" id="UP000317909">
    <property type="component" value="Chromosome"/>
</dbReference>
<evidence type="ECO:0000256" key="3">
    <source>
        <dbReference type="PROSITE-ProRule" id="PRU00023"/>
    </source>
</evidence>
<dbReference type="Pfam" id="PF00023">
    <property type="entry name" value="Ank"/>
    <property type="match status" value="1"/>
</dbReference>
<keyword evidence="6" id="KW-1185">Reference proteome</keyword>
<feature type="region of interest" description="Disordered" evidence="4">
    <location>
        <begin position="1"/>
        <end position="22"/>
    </location>
</feature>
<reference evidence="5 6" key="1">
    <citation type="submission" date="2019-02" db="EMBL/GenBank/DDBJ databases">
        <title>Deep-cultivation of Planctomycetes and their phenomic and genomic characterization uncovers novel biology.</title>
        <authorList>
            <person name="Wiegand S."/>
            <person name="Jogler M."/>
            <person name="Boedeker C."/>
            <person name="Pinto D."/>
            <person name="Vollmers J."/>
            <person name="Rivas-Marin E."/>
            <person name="Kohn T."/>
            <person name="Peeters S.H."/>
            <person name="Heuer A."/>
            <person name="Rast P."/>
            <person name="Oberbeckmann S."/>
            <person name="Bunk B."/>
            <person name="Jeske O."/>
            <person name="Meyerdierks A."/>
            <person name="Storesund J.E."/>
            <person name="Kallscheuer N."/>
            <person name="Luecker S."/>
            <person name="Lage O.M."/>
            <person name="Pohl T."/>
            <person name="Merkel B.J."/>
            <person name="Hornburger P."/>
            <person name="Mueller R.-W."/>
            <person name="Bruemmer F."/>
            <person name="Labrenz M."/>
            <person name="Spormann A.M."/>
            <person name="Op den Camp H."/>
            <person name="Overmann J."/>
            <person name="Amann R."/>
            <person name="Jetten M.S.M."/>
            <person name="Mascher T."/>
            <person name="Medema M.H."/>
            <person name="Devos D.P."/>
            <person name="Kaster A.-K."/>
            <person name="Ovreas L."/>
            <person name="Rohde M."/>
            <person name="Galperin M.Y."/>
            <person name="Jogler C."/>
        </authorList>
    </citation>
    <scope>NUCLEOTIDE SEQUENCE [LARGE SCALE GENOMIC DNA]</scope>
    <source>
        <strain evidence="5 6">I41</strain>
    </source>
</reference>
<dbReference type="SMART" id="SM00248">
    <property type="entry name" value="ANK"/>
    <property type="match status" value="6"/>
</dbReference>
<dbReference type="RefSeq" id="WP_145430410.1">
    <property type="nucleotide sequence ID" value="NZ_CP036339.1"/>
</dbReference>
<proteinExistence type="predicted"/>
<dbReference type="PROSITE" id="PS50297">
    <property type="entry name" value="ANK_REP_REGION"/>
    <property type="match status" value="2"/>
</dbReference>
<evidence type="ECO:0000313" key="6">
    <source>
        <dbReference type="Proteomes" id="UP000317909"/>
    </source>
</evidence>
<evidence type="ECO:0000313" key="5">
    <source>
        <dbReference type="EMBL" id="QDT71263.1"/>
    </source>
</evidence>
<dbReference type="PROSITE" id="PS50088">
    <property type="entry name" value="ANK_REPEAT"/>
    <property type="match status" value="2"/>
</dbReference>
<dbReference type="Pfam" id="PF12796">
    <property type="entry name" value="Ank_2"/>
    <property type="match status" value="1"/>
</dbReference>
<dbReference type="InterPro" id="IPR002110">
    <property type="entry name" value="Ankyrin_rpt"/>
</dbReference>
<dbReference type="KEGG" id="llh:I41_04190"/>
<accession>A0A517TSB6</accession>
<evidence type="ECO:0000256" key="1">
    <source>
        <dbReference type="ARBA" id="ARBA00022737"/>
    </source>
</evidence>
<protein>
    <submittedName>
        <fullName evidence="5">Ankyrin repeats (3 copies)</fullName>
    </submittedName>
</protein>
<dbReference type="EMBL" id="CP036339">
    <property type="protein sequence ID" value="QDT71263.1"/>
    <property type="molecule type" value="Genomic_DNA"/>
</dbReference>
<gene>
    <name evidence="5" type="ORF">I41_04190</name>
</gene>
<sequence length="341" mass="37132">MDDIDEDEEFDESQLEPAGPFDTSMFDAIEANDEAQVRALVAQGAPLNGRYLWGCPILRAVDLGNCGLLRLLGELGADPNGVPTARSPLCSAASQGVWYRPQVDDRQLSVPLIDALLDLGADVNRRQDREGNRNTPLEQALFYYKVGAACRLLERGADPWLKGACNTDAFDFAAGFESPEIFDYLIRYGGPAAKGRIAEARLTAQLTSACFDRDLQKVEALLAQGASPLRADRNHSTPLSIAAGRGREAVVKVLLDHGADPNFFWEVEETPLMKAASDGSREVVDLLLAAGADIYATYLGADNRLYTAVDDARYGGHKELAKYLKSEMKRRQPPDQPATNG</sequence>
<keyword evidence="1" id="KW-0677">Repeat</keyword>
<feature type="compositionally biased region" description="Acidic residues" evidence="4">
    <location>
        <begin position="1"/>
        <end position="14"/>
    </location>
</feature>
<dbReference type="PANTHER" id="PTHR24171">
    <property type="entry name" value="ANKYRIN REPEAT DOMAIN-CONTAINING PROTEIN 39-RELATED"/>
    <property type="match status" value="1"/>
</dbReference>
<dbReference type="PANTHER" id="PTHR24171:SF9">
    <property type="entry name" value="ANKYRIN REPEAT DOMAIN-CONTAINING PROTEIN 39"/>
    <property type="match status" value="1"/>
</dbReference>
<dbReference type="SUPFAM" id="SSF48403">
    <property type="entry name" value="Ankyrin repeat"/>
    <property type="match status" value="1"/>
</dbReference>
<name>A0A517TSB6_9BACT</name>
<dbReference type="OrthoDB" id="4827574at2"/>
<feature type="repeat" description="ANK" evidence="3">
    <location>
        <begin position="267"/>
        <end position="294"/>
    </location>
</feature>
<evidence type="ECO:0000256" key="4">
    <source>
        <dbReference type="SAM" id="MobiDB-lite"/>
    </source>
</evidence>
<keyword evidence="2 3" id="KW-0040">ANK repeat</keyword>
<evidence type="ECO:0000256" key="2">
    <source>
        <dbReference type="ARBA" id="ARBA00023043"/>
    </source>
</evidence>
<dbReference type="InterPro" id="IPR036770">
    <property type="entry name" value="Ankyrin_rpt-contain_sf"/>
</dbReference>
<dbReference type="Gene3D" id="1.25.40.20">
    <property type="entry name" value="Ankyrin repeat-containing domain"/>
    <property type="match status" value="3"/>
</dbReference>
<dbReference type="AlphaFoldDB" id="A0A517TSB6"/>